<dbReference type="Gene3D" id="1.25.40.20">
    <property type="entry name" value="Ankyrin repeat-containing domain"/>
    <property type="match status" value="2"/>
</dbReference>
<comment type="caution">
    <text evidence="4">The sequence shown here is derived from an EMBL/GenBank/DDBJ whole genome shotgun (WGS) entry which is preliminary data.</text>
</comment>
<dbReference type="InterPro" id="IPR002110">
    <property type="entry name" value="Ankyrin_rpt"/>
</dbReference>
<name>A0AAW0RBA9_9PEZI</name>
<dbReference type="InterPro" id="IPR056884">
    <property type="entry name" value="NPHP3-like_N"/>
</dbReference>
<feature type="domain" description="NACHT" evidence="3">
    <location>
        <begin position="190"/>
        <end position="339"/>
    </location>
</feature>
<dbReference type="InterPro" id="IPR007111">
    <property type="entry name" value="NACHT_NTPase"/>
</dbReference>
<evidence type="ECO:0000256" key="2">
    <source>
        <dbReference type="PROSITE-ProRule" id="PRU00023"/>
    </source>
</evidence>
<evidence type="ECO:0000313" key="5">
    <source>
        <dbReference type="Proteomes" id="UP001392437"/>
    </source>
</evidence>
<sequence length="1050" mass="119865">MTSYGDVRQIMRDIYSLVKYGNTVCNSAKERNALCQEIIDLQSVMDRVRGAWDRVKSDDQDLFNHTQVQMEHCFSDLKELLQMTPKGFQRFAIAFGWPLKKPEIEKALNDIRGYRNALTAIMVADTRELVADVPATIQHNRILEFIKSYTPGVNIGQFQESVSLLEATEGIGEWFLEEEKFLTWAESDNALLWVKGPAGSGKSGLAYVTSNRLAKGAKNSDRYDVACVFCHDASLRTLGDPMDIVMLFWIQLVSSGSRLDYQFVDEFEKKYCMDHISNEERKRRKMEIFQYTAAKGPGVILVLDGLDEVPRHRQQELVNFLRELQQHCPKLRLLITSRPYKSIGDMFVDDPTFALETASSDLELYILGRMETEMWKRRWSEEWLVHILKELIPRCEDFVMCKLLMDEVRRTQTRRQCSDVIKNLPKTIQDALKRVIERLADECDGSKPGDPTCLAVQALFWVVFAKSPMTQSQLRQALAVTDESLKHDKDGKQQYGDDEEDLARLDLVSICGELIKVNDGDKTLRVMHKSVADYLVTSETRDLWFPNIMEHIPTVLLQFLRLDRMQEPIEGTSTEDFMKKNPLCPYALEFWGVDLANSLRPETRLWVLAETTLKESIHEWNGQVKSQAVETLVSKVGGEPYNPIAAMVRCRPGYITREWFGPGTITGLHWAVVFDLPMLIPSLSKIPEPNNPVPTTPLGIAAMLGRDEMVNCLIDNGSKVNIHQDIDWAVRPPLHDAVWLSQATISLLLEKGADLTQRRGRFDQSPLDIAYEIGVEMTTQANWIMNHPVPTRSQELQFLVRRGNVNELNEAIDKGLDVDHPCENGKMALDYAQEMGHQEIVGILKSRGAKSNFVWPAIMDGPSPRPLSHPVISTMTPIVWGHESWEKCRVVNGWPDYLHRSEGWSTYPHRKLLLEIPIPENIEVPIQSIVFETDSMDQGWSDYRHLHGTYIATHGSRFEVCFHHPDGDSESFVLQTNLHGSKNPRLHTNIWNLSELEVSSPRRADLIKNMRHPGSLQVFGHAEKQGWKNRVSSVRVQMYGTEVGVGHQFM</sequence>
<organism evidence="4 5">
    <name type="scientific">Apiospora kogelbergensis</name>
    <dbReference type="NCBI Taxonomy" id="1337665"/>
    <lineage>
        <taxon>Eukaryota</taxon>
        <taxon>Fungi</taxon>
        <taxon>Dikarya</taxon>
        <taxon>Ascomycota</taxon>
        <taxon>Pezizomycotina</taxon>
        <taxon>Sordariomycetes</taxon>
        <taxon>Xylariomycetidae</taxon>
        <taxon>Amphisphaeriales</taxon>
        <taxon>Apiosporaceae</taxon>
        <taxon>Apiospora</taxon>
    </lineage>
</organism>
<gene>
    <name evidence="4" type="ORF">PG999_000353</name>
</gene>
<proteinExistence type="predicted"/>
<dbReference type="PROSITE" id="PS50088">
    <property type="entry name" value="ANK_REPEAT"/>
    <property type="match status" value="1"/>
</dbReference>
<dbReference type="PROSITE" id="PS50837">
    <property type="entry name" value="NACHT"/>
    <property type="match status" value="1"/>
</dbReference>
<protein>
    <recommendedName>
        <fullName evidence="3">NACHT domain-containing protein</fullName>
    </recommendedName>
</protein>
<evidence type="ECO:0000313" key="4">
    <source>
        <dbReference type="EMBL" id="KAK8132180.1"/>
    </source>
</evidence>
<accession>A0AAW0RBA9</accession>
<dbReference type="PANTHER" id="PTHR10039:SF17">
    <property type="entry name" value="FUNGAL STAND N-TERMINAL GOODBYE DOMAIN-CONTAINING PROTEIN-RELATED"/>
    <property type="match status" value="1"/>
</dbReference>
<feature type="repeat" description="ANK" evidence="2">
    <location>
        <begin position="693"/>
        <end position="725"/>
    </location>
</feature>
<dbReference type="Gene3D" id="3.40.50.300">
    <property type="entry name" value="P-loop containing nucleotide triphosphate hydrolases"/>
    <property type="match status" value="1"/>
</dbReference>
<keyword evidence="2" id="KW-0040">ANK repeat</keyword>
<dbReference type="SUPFAM" id="SSF48403">
    <property type="entry name" value="Ankyrin repeat"/>
    <property type="match status" value="1"/>
</dbReference>
<evidence type="ECO:0000256" key="1">
    <source>
        <dbReference type="ARBA" id="ARBA00022737"/>
    </source>
</evidence>
<dbReference type="Pfam" id="PF24883">
    <property type="entry name" value="NPHP3_N"/>
    <property type="match status" value="1"/>
</dbReference>
<dbReference type="SUPFAM" id="SSF52540">
    <property type="entry name" value="P-loop containing nucleoside triphosphate hydrolases"/>
    <property type="match status" value="1"/>
</dbReference>
<dbReference type="InterPro" id="IPR027417">
    <property type="entry name" value="P-loop_NTPase"/>
</dbReference>
<dbReference type="Pfam" id="PF12796">
    <property type="entry name" value="Ank_2"/>
    <property type="match status" value="1"/>
</dbReference>
<dbReference type="EMBL" id="JAQQWP010000001">
    <property type="protein sequence ID" value="KAK8132180.1"/>
    <property type="molecule type" value="Genomic_DNA"/>
</dbReference>
<keyword evidence="5" id="KW-1185">Reference proteome</keyword>
<dbReference type="AlphaFoldDB" id="A0AAW0RBA9"/>
<dbReference type="PANTHER" id="PTHR10039">
    <property type="entry name" value="AMELOGENIN"/>
    <property type="match status" value="1"/>
</dbReference>
<evidence type="ECO:0000259" key="3">
    <source>
        <dbReference type="PROSITE" id="PS50837"/>
    </source>
</evidence>
<dbReference type="Proteomes" id="UP001392437">
    <property type="component" value="Unassembled WGS sequence"/>
</dbReference>
<keyword evidence="1" id="KW-0677">Repeat</keyword>
<reference evidence="4 5" key="1">
    <citation type="submission" date="2023-01" db="EMBL/GenBank/DDBJ databases">
        <title>Analysis of 21 Apiospora genomes using comparative genomics revels a genus with tremendous synthesis potential of carbohydrate active enzymes and secondary metabolites.</title>
        <authorList>
            <person name="Sorensen T."/>
        </authorList>
    </citation>
    <scope>NUCLEOTIDE SEQUENCE [LARGE SCALE GENOMIC DNA]</scope>
    <source>
        <strain evidence="4 5">CBS 117206</strain>
    </source>
</reference>
<dbReference type="InterPro" id="IPR036770">
    <property type="entry name" value="Ankyrin_rpt-contain_sf"/>
</dbReference>